<name>A0A8B6X6J6_9BURK</name>
<evidence type="ECO:0000313" key="3">
    <source>
        <dbReference type="RefSeq" id="WP_028312716.1"/>
    </source>
</evidence>
<organism evidence="2 3">
    <name type="scientific">Derxia gummosa DSM 723</name>
    <dbReference type="NCBI Taxonomy" id="1121388"/>
    <lineage>
        <taxon>Bacteria</taxon>
        <taxon>Pseudomonadati</taxon>
        <taxon>Pseudomonadota</taxon>
        <taxon>Betaproteobacteria</taxon>
        <taxon>Burkholderiales</taxon>
        <taxon>Alcaligenaceae</taxon>
        <taxon>Derxia</taxon>
    </lineage>
</organism>
<keyword evidence="1" id="KW-0732">Signal</keyword>
<feature type="signal peptide" evidence="1">
    <location>
        <begin position="1"/>
        <end position="22"/>
    </location>
</feature>
<dbReference type="OrthoDB" id="9149669at2"/>
<evidence type="ECO:0000256" key="1">
    <source>
        <dbReference type="SAM" id="SignalP"/>
    </source>
</evidence>
<accession>A0A8B6X6J6</accession>
<dbReference type="RefSeq" id="WP_028312716.1">
    <property type="nucleotide sequence ID" value="NZ_KI519499.1"/>
</dbReference>
<protein>
    <submittedName>
        <fullName evidence="3">Uncharacterized protein</fullName>
    </submittedName>
</protein>
<proteinExistence type="predicted"/>
<feature type="chain" id="PRO_5034481218" evidence="1">
    <location>
        <begin position="23"/>
        <end position="267"/>
    </location>
</feature>
<dbReference type="AlphaFoldDB" id="A0A8B6X6J6"/>
<sequence length="267" mass="28347">MNIIRITLAALAAFGIHGAAQADWVTTSSSGSPVLSTCNPKTGSPATQSATLTTCKVDGLPGSAAVPGYILKASRSAPIIVNSVTVGTLYDRVYCKGTGTTCDATNTYILATRANLNTAVWSPLTTESFEINDYFRAIRSTVGADIAYFMGTVDGGTSADTALARKYLEYSGRTLKGLGEYTGSPSGLNPTRSNGWIDFRVDTNANDPDAVPPYSYSSPWSPWLFVRQTCSNGYTTTAQSQSVRLWQGGEEEQPPQAILTSGYRCNA</sequence>
<evidence type="ECO:0000313" key="2">
    <source>
        <dbReference type="Proteomes" id="UP000675920"/>
    </source>
</evidence>
<keyword evidence="2" id="KW-1185">Reference proteome</keyword>
<dbReference type="Proteomes" id="UP000675920">
    <property type="component" value="Unplaced"/>
</dbReference>
<reference evidence="3" key="1">
    <citation type="submission" date="2025-08" db="UniProtKB">
        <authorList>
            <consortium name="RefSeq"/>
        </authorList>
    </citation>
    <scope>IDENTIFICATION</scope>
</reference>